<dbReference type="SUPFAM" id="SSF57756">
    <property type="entry name" value="Retrovirus zinc finger-like domains"/>
    <property type="match status" value="1"/>
</dbReference>
<feature type="domain" description="CCHC-type" evidence="2">
    <location>
        <begin position="26"/>
        <end position="40"/>
    </location>
</feature>
<evidence type="ECO:0000313" key="3">
    <source>
        <dbReference type="EMBL" id="CEF61482.1"/>
    </source>
</evidence>
<dbReference type="InterPro" id="IPR001878">
    <property type="entry name" value="Znf_CCHC"/>
</dbReference>
<keyword evidence="4" id="KW-1185">Reference proteome</keyword>
<dbReference type="OrthoDB" id="8014242at2759"/>
<evidence type="ECO:0000313" key="4">
    <source>
        <dbReference type="Proteomes" id="UP000035682"/>
    </source>
</evidence>
<evidence type="ECO:0000259" key="2">
    <source>
        <dbReference type="PROSITE" id="PS50158"/>
    </source>
</evidence>
<dbReference type="InterPro" id="IPR036875">
    <property type="entry name" value="Znf_CCHC_sf"/>
</dbReference>
<dbReference type="AlphaFoldDB" id="A0A090L020"/>
<dbReference type="PANTHER" id="PTHR42648">
    <property type="entry name" value="TRANSPOSASE, PUTATIVE-RELATED"/>
    <property type="match status" value="1"/>
</dbReference>
<dbReference type="SUPFAM" id="SSF53098">
    <property type="entry name" value="Ribonuclease H-like"/>
    <property type="match status" value="1"/>
</dbReference>
<dbReference type="Proteomes" id="UP000035682">
    <property type="component" value="Unplaced"/>
</dbReference>
<keyword evidence="1" id="KW-0862">Zinc</keyword>
<dbReference type="Pfam" id="PF00098">
    <property type="entry name" value="zf-CCHC"/>
    <property type="match status" value="1"/>
</dbReference>
<dbReference type="GO" id="GO:0008270">
    <property type="term" value="F:zinc ion binding"/>
    <property type="evidence" value="ECO:0007669"/>
    <property type="project" value="UniProtKB-KW"/>
</dbReference>
<dbReference type="InterPro" id="IPR012337">
    <property type="entry name" value="RNaseH-like_sf"/>
</dbReference>
<dbReference type="GO" id="GO:0003676">
    <property type="term" value="F:nucleic acid binding"/>
    <property type="evidence" value="ECO:0007669"/>
    <property type="project" value="InterPro"/>
</dbReference>
<dbReference type="RefSeq" id="XP_024500691.1">
    <property type="nucleotide sequence ID" value="XM_024646517.1"/>
</dbReference>
<evidence type="ECO:0000313" key="6">
    <source>
        <dbReference type="WormBase" id="SRAE_0000060600"/>
    </source>
</evidence>
<proteinExistence type="predicted"/>
<protein>
    <submittedName>
        <fullName evidence="3 5">Zinc finger, CCHC-type domain and Ribonuclease H-like domain-containing protein</fullName>
    </submittedName>
</protein>
<evidence type="ECO:0000256" key="1">
    <source>
        <dbReference type="PROSITE-ProRule" id="PRU00047"/>
    </source>
</evidence>
<dbReference type="InterPro" id="IPR039537">
    <property type="entry name" value="Retrotran_Ty1/copia-like"/>
</dbReference>
<dbReference type="WormBase" id="SRAE_0000060600">
    <property type="protein sequence ID" value="SRP05564"/>
    <property type="gene ID" value="WBGene00256352"/>
</dbReference>
<dbReference type="CTD" id="36373850"/>
<name>A0A090L020_STRRB</name>
<dbReference type="EMBL" id="LN609409">
    <property type="protein sequence ID" value="CEF61482.1"/>
    <property type="molecule type" value="Genomic_DNA"/>
</dbReference>
<dbReference type="SMART" id="SM00343">
    <property type="entry name" value="ZnF_C2HC"/>
    <property type="match status" value="1"/>
</dbReference>
<dbReference type="PANTHER" id="PTHR42648:SF31">
    <property type="entry name" value="RNA-DIRECTED DNA POLYMERASE"/>
    <property type="match status" value="1"/>
</dbReference>
<organism evidence="3">
    <name type="scientific">Strongyloides ratti</name>
    <name type="common">Parasitic roundworm</name>
    <dbReference type="NCBI Taxonomy" id="34506"/>
    <lineage>
        <taxon>Eukaryota</taxon>
        <taxon>Metazoa</taxon>
        <taxon>Ecdysozoa</taxon>
        <taxon>Nematoda</taxon>
        <taxon>Chromadorea</taxon>
        <taxon>Rhabditida</taxon>
        <taxon>Tylenchina</taxon>
        <taxon>Panagrolaimomorpha</taxon>
        <taxon>Strongyloidoidea</taxon>
        <taxon>Strongyloididae</taxon>
        <taxon>Strongyloides</taxon>
    </lineage>
</organism>
<keyword evidence="1" id="KW-0863">Zinc-finger</keyword>
<keyword evidence="1" id="KW-0479">Metal-binding</keyword>
<dbReference type="Gene3D" id="4.10.60.10">
    <property type="entry name" value="Zinc finger, CCHC-type"/>
    <property type="match status" value="1"/>
</dbReference>
<accession>A0A090L020</accession>
<reference evidence="4" key="1">
    <citation type="submission" date="2014-09" db="EMBL/GenBank/DDBJ databases">
        <authorList>
            <person name="Martin A.A."/>
        </authorList>
    </citation>
    <scope>NUCLEOTIDE SEQUENCE</scope>
    <source>
        <strain evidence="4">ED321</strain>
    </source>
</reference>
<reference evidence="3" key="2">
    <citation type="submission" date="2014-09" db="EMBL/GenBank/DDBJ databases">
        <authorList>
            <person name="Aslett A.Martin."/>
        </authorList>
    </citation>
    <scope>NUCLEOTIDE SEQUENCE</scope>
    <source>
        <strain evidence="3">ED321 Heterogonic</strain>
    </source>
</reference>
<dbReference type="GO" id="GO:0019899">
    <property type="term" value="F:enzyme binding"/>
    <property type="evidence" value="ECO:0007669"/>
    <property type="project" value="UniProtKB-ARBA"/>
</dbReference>
<gene>
    <name evidence="3 5 6" type="ORF">SRAE_0000060600</name>
</gene>
<dbReference type="PROSITE" id="PS50158">
    <property type="entry name" value="ZF_CCHC"/>
    <property type="match status" value="1"/>
</dbReference>
<sequence length="529" mass="59825">MQNKVEDSPVVFKAFGEKLKPSGIMCFRCGKPGHIKRNCRVKLSAQVISEDKERYGFAVDNGPNFKLKGIYIDSECTEHMITYESLLTNLLPAKRIKITFANNQTETLDSAGWLNLGELILKNCHYHKSGVSNLLSSGLLDDLGLTRYSDKGLVGISDGCVFIPIRIVNRLYEVLVDKAYKIGVNASIVDSGNSMTKLWHFRLGLPNRFALKDTANVDLVEKCEVCCSQKIKKILYKRSTVSTASLQLLFADIGFPKCGKGMEDYSCYLIVVDDFSKIICVRPLKNKSALTVKDALEDVLKNSSIQYTNIECLQPNTAERYNQTLKLCTSTLMYTMNIPVIYWPEIIVSAAYLRNRIRGPDGLSSLERAGLQLDIGNLKVIGCMVFVKNLDIDVTLINKFQVGILVGFDKSFVSYRIALIPQRKIIEYCSVTFFEDKNFLDAKKHVYEFRQSKCEDDFFDDMKFYNDKLQPVSEIVSPQVVNDCIKETVVNSSKRKNDSIASRVTERRRQVNCMAIVDISEKEALMDNK</sequence>
<dbReference type="WBParaSite" id="SRAE_0000060600.1">
    <property type="protein sequence ID" value="SRAE_0000060600.1"/>
    <property type="gene ID" value="WBGene00256352"/>
</dbReference>
<reference evidence="5" key="3">
    <citation type="submission" date="2020-12" db="UniProtKB">
        <authorList>
            <consortium name="WormBaseParasite"/>
        </authorList>
    </citation>
    <scope>IDENTIFICATION</scope>
</reference>
<evidence type="ECO:0000313" key="5">
    <source>
        <dbReference type="WBParaSite" id="SRAE_0000060600.1"/>
    </source>
</evidence>
<dbReference type="GeneID" id="36373850"/>